<proteinExistence type="inferred from homology"/>
<dbReference type="AlphaFoldDB" id="A0A834SSG7"/>
<comment type="similarity">
    <text evidence="1">Belongs to the multi antimicrobial extrusion (MATE) (TC 2.A.66.1) family.</text>
</comment>
<dbReference type="GO" id="GO:0042910">
    <property type="term" value="F:xenobiotic transmembrane transporter activity"/>
    <property type="evidence" value="ECO:0007669"/>
    <property type="project" value="InterPro"/>
</dbReference>
<keyword evidence="4" id="KW-1185">Reference proteome</keyword>
<feature type="transmembrane region" description="Helical" evidence="2">
    <location>
        <begin position="102"/>
        <end position="129"/>
    </location>
</feature>
<protein>
    <submittedName>
        <fullName evidence="3">Protein DETOXIFICATION 14-like</fullName>
    </submittedName>
</protein>
<name>A0A834SSG7_9FABA</name>
<gene>
    <name evidence="3" type="ORF">G2W53_035554</name>
</gene>
<dbReference type="Pfam" id="PF01554">
    <property type="entry name" value="MatE"/>
    <property type="match status" value="1"/>
</dbReference>
<dbReference type="EMBL" id="JAAIUW010000011">
    <property type="protein sequence ID" value="KAF7808811.1"/>
    <property type="molecule type" value="Genomic_DNA"/>
</dbReference>
<dbReference type="PANTHER" id="PTHR11206">
    <property type="entry name" value="MULTIDRUG RESISTANCE PROTEIN"/>
    <property type="match status" value="1"/>
</dbReference>
<evidence type="ECO:0000313" key="3">
    <source>
        <dbReference type="EMBL" id="KAF7808811.1"/>
    </source>
</evidence>
<organism evidence="3 4">
    <name type="scientific">Senna tora</name>
    <dbReference type="NCBI Taxonomy" id="362788"/>
    <lineage>
        <taxon>Eukaryota</taxon>
        <taxon>Viridiplantae</taxon>
        <taxon>Streptophyta</taxon>
        <taxon>Embryophyta</taxon>
        <taxon>Tracheophyta</taxon>
        <taxon>Spermatophyta</taxon>
        <taxon>Magnoliopsida</taxon>
        <taxon>eudicotyledons</taxon>
        <taxon>Gunneridae</taxon>
        <taxon>Pentapetalae</taxon>
        <taxon>rosids</taxon>
        <taxon>fabids</taxon>
        <taxon>Fabales</taxon>
        <taxon>Fabaceae</taxon>
        <taxon>Caesalpinioideae</taxon>
        <taxon>Cassia clade</taxon>
        <taxon>Senna</taxon>
    </lineage>
</organism>
<comment type="caution">
    <text evidence="3">The sequence shown here is derived from an EMBL/GenBank/DDBJ whole genome shotgun (WGS) entry which is preliminary data.</text>
</comment>
<evidence type="ECO:0000313" key="4">
    <source>
        <dbReference type="Proteomes" id="UP000634136"/>
    </source>
</evidence>
<accession>A0A834SSG7</accession>
<dbReference type="InterPro" id="IPR002528">
    <property type="entry name" value="MATE_fam"/>
</dbReference>
<feature type="transmembrane region" description="Helical" evidence="2">
    <location>
        <begin position="21"/>
        <end position="41"/>
    </location>
</feature>
<dbReference type="GO" id="GO:0015297">
    <property type="term" value="F:antiporter activity"/>
    <property type="evidence" value="ECO:0007669"/>
    <property type="project" value="InterPro"/>
</dbReference>
<dbReference type="OrthoDB" id="2126698at2759"/>
<keyword evidence="2" id="KW-0472">Membrane</keyword>
<dbReference type="GO" id="GO:0016020">
    <property type="term" value="C:membrane"/>
    <property type="evidence" value="ECO:0007669"/>
    <property type="project" value="InterPro"/>
</dbReference>
<sequence length="165" mass="17693">MIFSASCAMTRVPISMELFHGIGEFFSFAIPSAGMICLEWWSYELLTLLSGLLPNPELETSILSICLSITTTIYSIPEAVGSAASTRVSNALGAGSPQVARVAVFAAMSLAVFEALTVSSIIFGCRYILGYVFSYEQEVLDYVTDMTPLLCLSVIFDSVQGTLSG</sequence>
<dbReference type="Proteomes" id="UP000634136">
    <property type="component" value="Unassembled WGS sequence"/>
</dbReference>
<evidence type="ECO:0000256" key="1">
    <source>
        <dbReference type="ARBA" id="ARBA00010199"/>
    </source>
</evidence>
<reference evidence="3" key="1">
    <citation type="submission" date="2020-09" db="EMBL/GenBank/DDBJ databases">
        <title>Genome-Enabled Discovery of Anthraquinone Biosynthesis in Senna tora.</title>
        <authorList>
            <person name="Kang S.-H."/>
            <person name="Pandey R.P."/>
            <person name="Lee C.-M."/>
            <person name="Sim J.-S."/>
            <person name="Jeong J.-T."/>
            <person name="Choi B.-S."/>
            <person name="Jung M."/>
            <person name="Ginzburg D."/>
            <person name="Zhao K."/>
            <person name="Won S.Y."/>
            <person name="Oh T.-J."/>
            <person name="Yu Y."/>
            <person name="Kim N.-H."/>
            <person name="Lee O.R."/>
            <person name="Lee T.-H."/>
            <person name="Bashyal P."/>
            <person name="Kim T.-S."/>
            <person name="Lee W.-H."/>
            <person name="Kawkins C."/>
            <person name="Kim C.-K."/>
            <person name="Kim J.S."/>
            <person name="Ahn B.O."/>
            <person name="Rhee S.Y."/>
            <person name="Sohng J.K."/>
        </authorList>
    </citation>
    <scope>NUCLEOTIDE SEQUENCE</scope>
    <source>
        <tissue evidence="3">Leaf</tissue>
    </source>
</reference>
<evidence type="ECO:0000256" key="2">
    <source>
        <dbReference type="SAM" id="Phobius"/>
    </source>
</evidence>
<keyword evidence="2" id="KW-0812">Transmembrane</keyword>
<keyword evidence="2" id="KW-1133">Transmembrane helix</keyword>